<dbReference type="EMBL" id="CAJVSB020000898">
    <property type="protein sequence ID" value="CAH2080436.1"/>
    <property type="molecule type" value="Genomic_DNA"/>
</dbReference>
<evidence type="ECO:0000313" key="4">
    <source>
        <dbReference type="Proteomes" id="UP000836841"/>
    </source>
</evidence>
<proteinExistence type="predicted"/>
<evidence type="ECO:0000256" key="2">
    <source>
        <dbReference type="SAM" id="Phobius"/>
    </source>
</evidence>
<comment type="caution">
    <text evidence="3">The sequence shown here is derived from an EMBL/GenBank/DDBJ whole genome shotgun (WGS) entry which is preliminary data.</text>
</comment>
<sequence length="87" mass="9015">MLPKPPATASCPAPPSPELPPPYIPRPPKKPPRPYCPPPPPSSYVYVTGPPGNLYPIVTSYSGAGSLGLGLPLLISSGLVGVLLAFW</sequence>
<evidence type="ECO:0000313" key="3">
    <source>
        <dbReference type="EMBL" id="CAH2080436.1"/>
    </source>
</evidence>
<keyword evidence="4" id="KW-1185">Reference proteome</keyword>
<dbReference type="PANTHER" id="PTHR35094:SF1">
    <property type="entry name" value="PROTEIN, PUTATIVE-RELATED"/>
    <property type="match status" value="1"/>
</dbReference>
<feature type="region of interest" description="Disordered" evidence="1">
    <location>
        <begin position="1"/>
        <end position="36"/>
    </location>
</feature>
<reference evidence="3 4" key="1">
    <citation type="submission" date="2022-03" db="EMBL/GenBank/DDBJ databases">
        <authorList>
            <person name="Nunn A."/>
            <person name="Chopra R."/>
            <person name="Nunn A."/>
            <person name="Contreras Garrido A."/>
        </authorList>
    </citation>
    <scope>NUCLEOTIDE SEQUENCE [LARGE SCALE GENOMIC DNA]</scope>
</reference>
<evidence type="ECO:0000256" key="1">
    <source>
        <dbReference type="SAM" id="MobiDB-lite"/>
    </source>
</evidence>
<gene>
    <name evidence="3" type="ORF">TAV2_LOCUS26152</name>
</gene>
<accession>A0AAU9T5V4</accession>
<keyword evidence="2" id="KW-0812">Transmembrane</keyword>
<dbReference type="AlphaFoldDB" id="A0AAU9T5V4"/>
<dbReference type="PANTHER" id="PTHR35094">
    <property type="entry name" value="LEUCINE-RICH REPEAT EXTENSIN-LIKE PROTEIN 2"/>
    <property type="match status" value="1"/>
</dbReference>
<keyword evidence="2" id="KW-0472">Membrane</keyword>
<dbReference type="Proteomes" id="UP000836841">
    <property type="component" value="Unassembled WGS sequence"/>
</dbReference>
<feature type="compositionally biased region" description="Pro residues" evidence="1">
    <location>
        <begin position="1"/>
        <end position="26"/>
    </location>
</feature>
<protein>
    <submittedName>
        <fullName evidence="3">Uncharacterized protein</fullName>
    </submittedName>
</protein>
<name>A0AAU9T5V4_THLAR</name>
<keyword evidence="2" id="KW-1133">Transmembrane helix</keyword>
<organism evidence="3 4">
    <name type="scientific">Thlaspi arvense</name>
    <name type="common">Field penny-cress</name>
    <dbReference type="NCBI Taxonomy" id="13288"/>
    <lineage>
        <taxon>Eukaryota</taxon>
        <taxon>Viridiplantae</taxon>
        <taxon>Streptophyta</taxon>
        <taxon>Embryophyta</taxon>
        <taxon>Tracheophyta</taxon>
        <taxon>Spermatophyta</taxon>
        <taxon>Magnoliopsida</taxon>
        <taxon>eudicotyledons</taxon>
        <taxon>Gunneridae</taxon>
        <taxon>Pentapetalae</taxon>
        <taxon>rosids</taxon>
        <taxon>malvids</taxon>
        <taxon>Brassicales</taxon>
        <taxon>Brassicaceae</taxon>
        <taxon>Thlaspideae</taxon>
        <taxon>Thlaspi</taxon>
    </lineage>
</organism>
<feature type="transmembrane region" description="Helical" evidence="2">
    <location>
        <begin position="64"/>
        <end position="86"/>
    </location>
</feature>